<feature type="compositionally biased region" description="Basic and acidic residues" evidence="1">
    <location>
        <begin position="314"/>
        <end position="323"/>
    </location>
</feature>
<name>A0A6S4GRT6_9BACT</name>
<dbReference type="EMBL" id="CP007496">
    <property type="protein sequence ID" value="AJA06700.1"/>
    <property type="molecule type" value="Genomic_DNA"/>
</dbReference>
<dbReference type="SUPFAM" id="SSF64182">
    <property type="entry name" value="DHH phosphoesterases"/>
    <property type="match status" value="1"/>
</dbReference>
<proteinExistence type="predicted"/>
<reference evidence="2 3" key="1">
    <citation type="journal article" date="2015" name="Proc. Natl. Acad. Sci. U.S.A.">
        <title>Cultivation of a human-associated TM7 phylotype reveals a reduced genome and epibiotic parasitic lifestyle.</title>
        <authorList>
            <person name="He X."/>
            <person name="McLean J.S."/>
            <person name="Edlund A."/>
            <person name="Yooseph S."/>
            <person name="Hall A.P."/>
            <person name="Liu S.Y."/>
            <person name="Dorrestein P.C."/>
            <person name="Esquenazi E."/>
            <person name="Hunter R.C."/>
            <person name="Cheng G."/>
            <person name="Nelson K.E."/>
            <person name="Lux R."/>
            <person name="Shi W."/>
        </authorList>
    </citation>
    <scope>NUCLEOTIDE SEQUENCE [LARGE SCALE GENOMIC DNA]</scope>
    <source>
        <strain evidence="2 3">TM7x</strain>
    </source>
</reference>
<dbReference type="PANTHER" id="PTHR47618:SF1">
    <property type="entry name" value="BIFUNCTIONAL OLIGORIBONUCLEASE AND PAP PHOSPHATASE NRNA"/>
    <property type="match status" value="1"/>
</dbReference>
<feature type="region of interest" description="Disordered" evidence="1">
    <location>
        <begin position="250"/>
        <end position="323"/>
    </location>
</feature>
<dbReference type="AlphaFoldDB" id="A0A6S4GRT6"/>
<feature type="compositionally biased region" description="Acidic residues" evidence="1">
    <location>
        <begin position="275"/>
        <end position="292"/>
    </location>
</feature>
<feature type="region of interest" description="Disordered" evidence="1">
    <location>
        <begin position="486"/>
        <end position="565"/>
    </location>
</feature>
<dbReference type="RefSeq" id="WP_039326773.1">
    <property type="nucleotide sequence ID" value="NZ_CP007496.1"/>
</dbReference>
<accession>A0A6S4GRT6</accession>
<evidence type="ECO:0000313" key="3">
    <source>
        <dbReference type="Proteomes" id="UP000030902"/>
    </source>
</evidence>
<sequence length="565" mass="60238">MSNGSAKQKVVQSIKDVTNILVTVSSSPSVDELSAALGLTIFLNKLGKHATAVFSGDIPPAITFLNPDKTFEQTTDSLRDFIIALDKEKADHLRYKLVDDAVKIFITPYRTTISDKDLEFSQGDYNVELVLALNVENSESIDTALTAHGKILHDATVISITAGDVKSGLGSIDWHEGSTSGVSEMIVELINDLKTPKVTLDEQMATALLTGIVAVTERFSNDNTSSKVMTTAAELMAAGANQQLVISKIAESETEDKPKEIEQVKKEVPAKDKDDSSEDKADEVEEAEESEQADGTLSISHEKKGDVDEVAEQTVKEKQEESARVAEEKLANIKPIKEEVRVEEEEPSEKIVAKELSFEETPLMGGTLNATTTQAAEDKIRALASDQNKTILTHSKYVGDSTPSFGDTPLNAAMGASDEPPKIDPFATTNAEQRLSTIPVAPQSDESIIAAITNDTNQLSAPVAVEPNQVSVSPEPVLAAPLQPENTANEISLPMPPAIPDFSALPPMPPAPTGVDTAGLPQLSPLGVAPEPVAAEVAPAPALPTQPIQNTGEFNPGQFQIPGQK</sequence>
<dbReference type="KEGG" id="sox:TM7x_00325"/>
<dbReference type="Gene3D" id="3.90.1640.10">
    <property type="entry name" value="inorganic pyrophosphatase (n-terminal core)"/>
    <property type="match status" value="2"/>
</dbReference>
<keyword evidence="3" id="KW-1185">Reference proteome</keyword>
<feature type="region of interest" description="Disordered" evidence="1">
    <location>
        <begin position="396"/>
        <end position="426"/>
    </location>
</feature>
<feature type="compositionally biased region" description="Low complexity" evidence="1">
    <location>
        <begin position="525"/>
        <end position="540"/>
    </location>
</feature>
<dbReference type="InterPro" id="IPR038763">
    <property type="entry name" value="DHH_sf"/>
</dbReference>
<dbReference type="Proteomes" id="UP000030902">
    <property type="component" value="Chromosome"/>
</dbReference>
<feature type="compositionally biased region" description="Polar residues" evidence="1">
    <location>
        <begin position="546"/>
        <end position="565"/>
    </location>
</feature>
<gene>
    <name evidence="2" type="ORF">TM7x_00325</name>
</gene>
<evidence type="ECO:0000313" key="2">
    <source>
        <dbReference type="EMBL" id="AJA06700.1"/>
    </source>
</evidence>
<dbReference type="PANTHER" id="PTHR47618">
    <property type="entry name" value="BIFUNCTIONAL OLIGORIBONUCLEASE AND PAP PHOSPHATASE NRNA"/>
    <property type="match status" value="1"/>
</dbReference>
<organism evidence="2 3">
    <name type="scientific">Candidatus Nanosynbacter lyticus</name>
    <dbReference type="NCBI Taxonomy" id="2093824"/>
    <lineage>
        <taxon>Bacteria</taxon>
        <taxon>Candidatus Saccharimonadota</taxon>
        <taxon>Candidatus Saccharimonadia</taxon>
        <taxon>Candidatus Nanosynbacterales</taxon>
        <taxon>Candidatus Nanosynbacteraceae</taxon>
        <taxon>Candidatus Nanosynbacter</taxon>
    </lineage>
</organism>
<dbReference type="InterPro" id="IPR051319">
    <property type="entry name" value="Oligoribo/pAp-PDE_c-di-AMP_PDE"/>
</dbReference>
<evidence type="ECO:0000256" key="1">
    <source>
        <dbReference type="SAM" id="MobiDB-lite"/>
    </source>
</evidence>
<feature type="compositionally biased region" description="Basic and acidic residues" evidence="1">
    <location>
        <begin position="255"/>
        <end position="274"/>
    </location>
</feature>
<protein>
    <submittedName>
        <fullName evidence="2">Uncharacterized protein</fullName>
    </submittedName>
</protein>